<dbReference type="EMBL" id="GBEZ01004874">
    <property type="protein sequence ID" value="JAC80376.1"/>
    <property type="molecule type" value="Transcribed_RNA"/>
</dbReference>
<evidence type="ECO:0000256" key="3">
    <source>
        <dbReference type="ARBA" id="ARBA00022771"/>
    </source>
</evidence>
<dbReference type="InterPro" id="IPR013246">
    <property type="entry name" value="SAGA_su_Sgf11"/>
</dbReference>
<organism evidence="13">
    <name type="scientific">Tetraselmis sp. GSL018</name>
    <dbReference type="NCBI Taxonomy" id="582737"/>
    <lineage>
        <taxon>Eukaryota</taxon>
        <taxon>Viridiplantae</taxon>
        <taxon>Chlorophyta</taxon>
        <taxon>core chlorophytes</taxon>
        <taxon>Chlorodendrophyceae</taxon>
        <taxon>Chlorodendrales</taxon>
        <taxon>Chlorodendraceae</taxon>
        <taxon>Tetraselmis</taxon>
    </lineage>
</organism>
<dbReference type="GO" id="GO:0070461">
    <property type="term" value="C:SAGA-type complex"/>
    <property type="evidence" value="ECO:0007669"/>
    <property type="project" value="UniProtKB-ARBA"/>
</dbReference>
<evidence type="ECO:0000256" key="1">
    <source>
        <dbReference type="ARBA" id="ARBA00004123"/>
    </source>
</evidence>
<evidence type="ECO:0000256" key="10">
    <source>
        <dbReference type="RuleBase" id="RU261113"/>
    </source>
</evidence>
<keyword evidence="9" id="KW-0539">Nucleus</keyword>
<keyword evidence="4" id="KW-0862">Zinc</keyword>
<keyword evidence="8" id="KW-0804">Transcription</keyword>
<dbReference type="GO" id="GO:0006325">
    <property type="term" value="P:chromatin organization"/>
    <property type="evidence" value="ECO:0007669"/>
    <property type="project" value="UniProtKB-KW"/>
</dbReference>
<evidence type="ECO:0000256" key="7">
    <source>
        <dbReference type="ARBA" id="ARBA00023159"/>
    </source>
</evidence>
<dbReference type="EMBL" id="GBEZ01018851">
    <property type="protein sequence ID" value="JAC67630.1"/>
    <property type="molecule type" value="Transcribed_RNA"/>
</dbReference>
<evidence type="ECO:0000256" key="8">
    <source>
        <dbReference type="ARBA" id="ARBA00023163"/>
    </source>
</evidence>
<accession>A0A061SC81</accession>
<comment type="subcellular location">
    <subcellularLocation>
        <location evidence="1 10">Nucleus</location>
    </subcellularLocation>
</comment>
<evidence type="ECO:0000256" key="2">
    <source>
        <dbReference type="ARBA" id="ARBA00022723"/>
    </source>
</evidence>
<dbReference type="PANTHER" id="PTHR47674:SF3">
    <property type="entry name" value="SAGA-ASSOCIATED FACTOR 11"/>
    <property type="match status" value="1"/>
</dbReference>
<keyword evidence="7 10" id="KW-0010">Activator</keyword>
<evidence type="ECO:0000256" key="4">
    <source>
        <dbReference type="ARBA" id="ARBA00022833"/>
    </source>
</evidence>
<evidence type="ECO:0000256" key="9">
    <source>
        <dbReference type="ARBA" id="ARBA00023242"/>
    </source>
</evidence>
<protein>
    <recommendedName>
        <fullName evidence="10">SAGA-associated factor 11</fullName>
    </recommendedName>
</protein>
<gene>
    <name evidence="13" type="primary">SGF11</name>
    <name evidence="13" type="ORF">TSPGSL018_10405</name>
    <name evidence="11" type="ORF">TSPGSL018_10651</name>
    <name evidence="12" type="ORF">TSPGSL018_221</name>
</gene>
<evidence type="ECO:0000256" key="5">
    <source>
        <dbReference type="ARBA" id="ARBA00022853"/>
    </source>
</evidence>
<evidence type="ECO:0000313" key="12">
    <source>
        <dbReference type="EMBL" id="JAC72227.1"/>
    </source>
</evidence>
<dbReference type="GO" id="GO:0071819">
    <property type="term" value="C:DUBm complex"/>
    <property type="evidence" value="ECO:0007669"/>
    <property type="project" value="UniProtKB-ARBA"/>
</dbReference>
<keyword evidence="6" id="KW-0805">Transcription regulation</keyword>
<dbReference type="GO" id="GO:0008270">
    <property type="term" value="F:zinc ion binding"/>
    <property type="evidence" value="ECO:0007669"/>
    <property type="project" value="UniProtKB-KW"/>
</dbReference>
<keyword evidence="5" id="KW-0156">Chromatin regulator</keyword>
<reference evidence="13" key="1">
    <citation type="submission" date="2014-05" db="EMBL/GenBank/DDBJ databases">
        <title>The transcriptome of the halophilic microalga Tetraselmis sp. GSL018 isolated from the Great Salt Lake, Utah.</title>
        <authorList>
            <person name="Jinkerson R.E."/>
            <person name="D'Adamo S."/>
            <person name="Posewitz M.C."/>
        </authorList>
    </citation>
    <scope>NUCLEOTIDE SEQUENCE</scope>
    <source>
        <strain evidence="13">GSL018</strain>
    </source>
</reference>
<proteinExistence type="inferred from homology"/>
<dbReference type="AlphaFoldDB" id="A0A061SC81"/>
<keyword evidence="2" id="KW-0479">Metal-binding</keyword>
<evidence type="ECO:0000313" key="13">
    <source>
        <dbReference type="EMBL" id="JAC80376.1"/>
    </source>
</evidence>
<comment type="similarity">
    <text evidence="10">Belongs to the SGF11 family.</text>
</comment>
<dbReference type="Pfam" id="PF08209">
    <property type="entry name" value="Sgf11"/>
    <property type="match status" value="1"/>
</dbReference>
<evidence type="ECO:0000256" key="6">
    <source>
        <dbReference type="ARBA" id="ARBA00023015"/>
    </source>
</evidence>
<dbReference type="Gene3D" id="3.30.160.60">
    <property type="entry name" value="Classic Zinc Finger"/>
    <property type="match status" value="1"/>
</dbReference>
<name>A0A061SC81_9CHLO</name>
<dbReference type="FunFam" id="3.30.160.60:FF:000118">
    <property type="entry name" value="Ataxin-7-like protein 3"/>
    <property type="match status" value="1"/>
</dbReference>
<dbReference type="EMBL" id="GBEZ01013794">
    <property type="protein sequence ID" value="JAC72227.1"/>
    <property type="molecule type" value="Transcribed_RNA"/>
</dbReference>
<keyword evidence="3" id="KW-0863">Zinc-finger</keyword>
<evidence type="ECO:0000313" key="11">
    <source>
        <dbReference type="EMBL" id="JAC67630.1"/>
    </source>
</evidence>
<sequence length="149" mass="15917">MTDEAGDFVIWKERVQRVNKLSAQLSIETSVAAQTVAVYSDLLDALLFEVAIDSRKTQAAATCEGSAMEKEPQTGRTGATAFSTATAFSRVSEDVFGQQHPVVASDLVDCTNCGRAIVAGRFAPHLEKCLGKGRRGVRAASLRRPDADA</sequence>
<dbReference type="PANTHER" id="PTHR47674">
    <property type="entry name" value="SAGA-ASSOCIATED FACTOR 11"/>
    <property type="match status" value="1"/>
</dbReference>